<dbReference type="KEGG" id="nba:CUN60_02410"/>
<dbReference type="Gene3D" id="1.20.950.20">
    <property type="entry name" value="Transmembrane di-heme cytochromes, Chain C"/>
    <property type="match status" value="1"/>
</dbReference>
<keyword evidence="9 13" id="KW-1133">Transmembrane helix</keyword>
<comment type="similarity">
    <text evidence="12">Belongs to the cytochrome b561 family.</text>
</comment>
<dbReference type="Proteomes" id="UP000236655">
    <property type="component" value="Chromosome"/>
</dbReference>
<reference evidence="16" key="1">
    <citation type="submission" date="2017-11" db="EMBL/GenBank/DDBJ databases">
        <authorList>
            <person name="Chan K.G."/>
            <person name="Lee L.S."/>
        </authorList>
    </citation>
    <scope>NUCLEOTIDE SEQUENCE [LARGE SCALE GENOMIC DNA]</scope>
    <source>
        <strain evidence="16">DSM 100970</strain>
    </source>
</reference>
<evidence type="ECO:0000256" key="10">
    <source>
        <dbReference type="ARBA" id="ARBA00023004"/>
    </source>
</evidence>
<keyword evidence="7" id="KW-0479">Metal-binding</keyword>
<feature type="transmembrane region" description="Helical" evidence="13">
    <location>
        <begin position="45"/>
        <end position="62"/>
    </location>
</feature>
<dbReference type="InterPro" id="IPR016174">
    <property type="entry name" value="Di-haem_cyt_TM"/>
</dbReference>
<sequence>MDKDYVSYGRVAKFLHWTMAILILLNYFLGLTLDKTSLYNFHKQTGLTILALAIIRIVWRILDQYPAPVKSLTMLERSGAKLGHLALYLFMLLVPVSGILMVNSYGYSLEFWGLFTIPEIIQMQSSQNSHILAEMHEILANTMIAIVAVHVLAALKHHLVDKNEVLMRMIPFGRKHKQ</sequence>
<dbReference type="RefSeq" id="WP_102950502.1">
    <property type="nucleotide sequence ID" value="NZ_CP024847.1"/>
</dbReference>
<proteinExistence type="inferred from homology"/>
<protein>
    <submittedName>
        <fullName evidence="15">Cytochrome B</fullName>
    </submittedName>
</protein>
<dbReference type="PANTHER" id="PTHR30529:SF1">
    <property type="entry name" value="CYTOCHROME B561 HOMOLOG 2"/>
    <property type="match status" value="1"/>
</dbReference>
<evidence type="ECO:0000259" key="14">
    <source>
        <dbReference type="Pfam" id="PF01292"/>
    </source>
</evidence>
<keyword evidence="16" id="KW-1185">Reference proteome</keyword>
<feature type="domain" description="Cytochrome b561 bacterial/Ni-hydrogenase" evidence="14">
    <location>
        <begin position="8"/>
        <end position="171"/>
    </location>
</feature>
<keyword evidence="6 13" id="KW-0812">Transmembrane</keyword>
<evidence type="ECO:0000256" key="8">
    <source>
        <dbReference type="ARBA" id="ARBA00022982"/>
    </source>
</evidence>
<name>A0A2I7N419_9NEIS</name>
<dbReference type="Pfam" id="PF01292">
    <property type="entry name" value="Ni_hydr_CYTB"/>
    <property type="match status" value="1"/>
</dbReference>
<keyword evidence="5" id="KW-0349">Heme</keyword>
<dbReference type="InterPro" id="IPR052168">
    <property type="entry name" value="Cytochrome_b561_oxidase"/>
</dbReference>
<evidence type="ECO:0000256" key="2">
    <source>
        <dbReference type="ARBA" id="ARBA00004651"/>
    </source>
</evidence>
<evidence type="ECO:0000256" key="3">
    <source>
        <dbReference type="ARBA" id="ARBA00022448"/>
    </source>
</evidence>
<dbReference type="GO" id="GO:0005886">
    <property type="term" value="C:plasma membrane"/>
    <property type="evidence" value="ECO:0007669"/>
    <property type="project" value="UniProtKB-SubCell"/>
</dbReference>
<keyword evidence="3" id="KW-0813">Transport</keyword>
<keyword evidence="10" id="KW-0408">Iron</keyword>
<comment type="subcellular location">
    <subcellularLocation>
        <location evidence="2">Cell membrane</location>
        <topology evidence="2">Multi-pass membrane protein</topology>
    </subcellularLocation>
</comment>
<organism evidence="15 16">
    <name type="scientific">Aquella oligotrophica</name>
    <dbReference type="NCBI Taxonomy" id="2067065"/>
    <lineage>
        <taxon>Bacteria</taxon>
        <taxon>Pseudomonadati</taxon>
        <taxon>Pseudomonadota</taxon>
        <taxon>Betaproteobacteria</taxon>
        <taxon>Neisseriales</taxon>
        <taxon>Neisseriaceae</taxon>
        <taxon>Aquella</taxon>
    </lineage>
</organism>
<evidence type="ECO:0000256" key="12">
    <source>
        <dbReference type="ARBA" id="ARBA00037975"/>
    </source>
</evidence>
<evidence type="ECO:0000256" key="7">
    <source>
        <dbReference type="ARBA" id="ARBA00022723"/>
    </source>
</evidence>
<dbReference type="InterPro" id="IPR011577">
    <property type="entry name" value="Cyt_b561_bac/Ni-Hgenase"/>
</dbReference>
<dbReference type="EMBL" id="CP024847">
    <property type="protein sequence ID" value="AUR51202.1"/>
    <property type="molecule type" value="Genomic_DNA"/>
</dbReference>
<feature type="transmembrane region" description="Helical" evidence="13">
    <location>
        <begin position="82"/>
        <end position="102"/>
    </location>
</feature>
<evidence type="ECO:0000256" key="13">
    <source>
        <dbReference type="SAM" id="Phobius"/>
    </source>
</evidence>
<evidence type="ECO:0000256" key="9">
    <source>
        <dbReference type="ARBA" id="ARBA00022989"/>
    </source>
</evidence>
<comment type="cofactor">
    <cofactor evidence="1">
        <name>heme b</name>
        <dbReference type="ChEBI" id="CHEBI:60344"/>
    </cofactor>
</comment>
<evidence type="ECO:0000313" key="16">
    <source>
        <dbReference type="Proteomes" id="UP000236655"/>
    </source>
</evidence>
<evidence type="ECO:0000256" key="6">
    <source>
        <dbReference type="ARBA" id="ARBA00022692"/>
    </source>
</evidence>
<feature type="transmembrane region" description="Helical" evidence="13">
    <location>
        <begin position="14"/>
        <end position="33"/>
    </location>
</feature>
<dbReference type="OrthoDB" id="8723024at2"/>
<keyword evidence="11 13" id="KW-0472">Membrane</keyword>
<dbReference type="GO" id="GO:0022904">
    <property type="term" value="P:respiratory electron transport chain"/>
    <property type="evidence" value="ECO:0007669"/>
    <property type="project" value="InterPro"/>
</dbReference>
<dbReference type="SUPFAM" id="SSF81342">
    <property type="entry name" value="Transmembrane di-heme cytochromes"/>
    <property type="match status" value="1"/>
</dbReference>
<dbReference type="GO" id="GO:0046872">
    <property type="term" value="F:metal ion binding"/>
    <property type="evidence" value="ECO:0007669"/>
    <property type="project" value="UniProtKB-KW"/>
</dbReference>
<evidence type="ECO:0000313" key="15">
    <source>
        <dbReference type="EMBL" id="AUR51202.1"/>
    </source>
</evidence>
<dbReference type="GO" id="GO:0009055">
    <property type="term" value="F:electron transfer activity"/>
    <property type="evidence" value="ECO:0007669"/>
    <property type="project" value="InterPro"/>
</dbReference>
<dbReference type="AlphaFoldDB" id="A0A2I7N419"/>
<evidence type="ECO:0000256" key="5">
    <source>
        <dbReference type="ARBA" id="ARBA00022617"/>
    </source>
</evidence>
<evidence type="ECO:0000256" key="1">
    <source>
        <dbReference type="ARBA" id="ARBA00001970"/>
    </source>
</evidence>
<evidence type="ECO:0000256" key="11">
    <source>
        <dbReference type="ARBA" id="ARBA00023136"/>
    </source>
</evidence>
<evidence type="ECO:0000256" key="4">
    <source>
        <dbReference type="ARBA" id="ARBA00022475"/>
    </source>
</evidence>
<dbReference type="GO" id="GO:0020037">
    <property type="term" value="F:heme binding"/>
    <property type="evidence" value="ECO:0007669"/>
    <property type="project" value="TreeGrafter"/>
</dbReference>
<keyword evidence="4" id="KW-1003">Cell membrane</keyword>
<feature type="transmembrane region" description="Helical" evidence="13">
    <location>
        <begin position="138"/>
        <end position="159"/>
    </location>
</feature>
<dbReference type="PANTHER" id="PTHR30529">
    <property type="entry name" value="CYTOCHROME B561"/>
    <property type="match status" value="1"/>
</dbReference>
<accession>A0A2I7N419</accession>
<gene>
    <name evidence="15" type="ORF">CUN60_02410</name>
</gene>
<keyword evidence="8" id="KW-0249">Electron transport</keyword>